<comment type="caution">
    <text evidence="2">The sequence shown here is derived from an EMBL/GenBank/DDBJ whole genome shotgun (WGS) entry which is preliminary data.</text>
</comment>
<dbReference type="AlphaFoldDB" id="A0AA43QVN6"/>
<gene>
    <name evidence="2" type="ORF">OHK93_003373</name>
</gene>
<evidence type="ECO:0000313" key="2">
    <source>
        <dbReference type="EMBL" id="MDI1492161.1"/>
    </source>
</evidence>
<organism evidence="2 3">
    <name type="scientific">Ramalina farinacea</name>
    <dbReference type="NCBI Taxonomy" id="258253"/>
    <lineage>
        <taxon>Eukaryota</taxon>
        <taxon>Fungi</taxon>
        <taxon>Dikarya</taxon>
        <taxon>Ascomycota</taxon>
        <taxon>Pezizomycotina</taxon>
        <taxon>Lecanoromycetes</taxon>
        <taxon>OSLEUM clade</taxon>
        <taxon>Lecanoromycetidae</taxon>
        <taxon>Lecanorales</taxon>
        <taxon>Lecanorineae</taxon>
        <taxon>Ramalinaceae</taxon>
        <taxon>Ramalina</taxon>
    </lineage>
</organism>
<proteinExistence type="predicted"/>
<feature type="compositionally biased region" description="Basic and acidic residues" evidence="1">
    <location>
        <begin position="57"/>
        <end position="67"/>
    </location>
</feature>
<feature type="region of interest" description="Disordered" evidence="1">
    <location>
        <begin position="206"/>
        <end position="226"/>
    </location>
</feature>
<sequence>MEDKATEAHSKDLHRRGHSAVANASNRTSTETDEQVLLRGRNSGIQRWREQVSPPDRYTKADVHELTDAPLSGTVADNGKSRQSVLAGGETSFEEASGQADVSDRSHGSDSLRRVGAYERQGYLPGAKPQGCKPRKQKMVRASSREELETQMTDLLAEVRECKVRESNFQARERDQDTRLQAAIHDRKTQNLDFQKKIEKLATQNREAVAEHGRNQQELTRKHKDEMRETRRQLIRRARPVVCADEKHLFVMARFRNLSEWNPQESVPSGKVKQ</sequence>
<dbReference type="Proteomes" id="UP001161017">
    <property type="component" value="Unassembled WGS sequence"/>
</dbReference>
<name>A0AA43QVN6_9LECA</name>
<evidence type="ECO:0000256" key="1">
    <source>
        <dbReference type="SAM" id="MobiDB-lite"/>
    </source>
</evidence>
<feature type="compositionally biased region" description="Basic and acidic residues" evidence="1">
    <location>
        <begin position="208"/>
        <end position="226"/>
    </location>
</feature>
<reference evidence="2" key="1">
    <citation type="journal article" date="2023" name="Genome Biol. Evol.">
        <title>First Whole Genome Sequence and Flow Cytometry Genome Size Data for the Lichen-Forming Fungus Ramalina farinacea (Ascomycota).</title>
        <authorList>
            <person name="Llewellyn T."/>
            <person name="Mian S."/>
            <person name="Hill R."/>
            <person name="Leitch I.J."/>
            <person name="Gaya E."/>
        </authorList>
    </citation>
    <scope>NUCLEOTIDE SEQUENCE</scope>
    <source>
        <strain evidence="2">LIQ254RAFAR</strain>
    </source>
</reference>
<dbReference type="EMBL" id="JAPUFD010000017">
    <property type="protein sequence ID" value="MDI1492161.1"/>
    <property type="molecule type" value="Genomic_DNA"/>
</dbReference>
<feature type="compositionally biased region" description="Basic and acidic residues" evidence="1">
    <location>
        <begin position="1"/>
        <end position="11"/>
    </location>
</feature>
<evidence type="ECO:0000313" key="3">
    <source>
        <dbReference type="Proteomes" id="UP001161017"/>
    </source>
</evidence>
<accession>A0AA43QVN6</accession>
<protein>
    <submittedName>
        <fullName evidence="2">Uncharacterized protein</fullName>
    </submittedName>
</protein>
<feature type="region of interest" description="Disordered" evidence="1">
    <location>
        <begin position="1"/>
        <end position="111"/>
    </location>
</feature>
<feature type="compositionally biased region" description="Basic and acidic residues" evidence="1">
    <location>
        <begin position="102"/>
        <end position="111"/>
    </location>
</feature>
<keyword evidence="3" id="KW-1185">Reference proteome</keyword>